<feature type="transmembrane region" description="Helical" evidence="8">
    <location>
        <begin position="98"/>
        <end position="121"/>
    </location>
</feature>
<feature type="transmembrane region" description="Helical" evidence="8">
    <location>
        <begin position="534"/>
        <end position="558"/>
    </location>
</feature>
<feature type="region of interest" description="Disordered" evidence="7">
    <location>
        <begin position="1248"/>
        <end position="1353"/>
    </location>
</feature>
<keyword evidence="13" id="KW-1185">Reference proteome</keyword>
<dbReference type="Proteomes" id="UP000703661">
    <property type="component" value="Unassembled WGS sequence"/>
</dbReference>
<keyword evidence="6 8" id="KW-0472">Membrane</keyword>
<proteinExistence type="inferred from homology"/>
<organism evidence="12 13">
    <name type="scientific">Entomortierella chlamydospora</name>
    <dbReference type="NCBI Taxonomy" id="101097"/>
    <lineage>
        <taxon>Eukaryota</taxon>
        <taxon>Fungi</taxon>
        <taxon>Fungi incertae sedis</taxon>
        <taxon>Mucoromycota</taxon>
        <taxon>Mortierellomycotina</taxon>
        <taxon>Mortierellomycetes</taxon>
        <taxon>Mortierellales</taxon>
        <taxon>Mortierellaceae</taxon>
        <taxon>Entomortierella</taxon>
    </lineage>
</organism>
<comment type="subcellular location">
    <subcellularLocation>
        <location evidence="1">Membrane</location>
        <topology evidence="1">Multi-pass membrane protein</topology>
    </subcellularLocation>
</comment>
<feature type="transmembrane region" description="Helical" evidence="8">
    <location>
        <begin position="736"/>
        <end position="757"/>
    </location>
</feature>
<feature type="transmembrane region" description="Helical" evidence="8">
    <location>
        <begin position="763"/>
        <end position="782"/>
    </location>
</feature>
<dbReference type="InterPro" id="IPR027815">
    <property type="entry name" value="CSC1/OSCA1-like_cyt"/>
</dbReference>
<evidence type="ECO:0000313" key="13">
    <source>
        <dbReference type="Proteomes" id="UP000703661"/>
    </source>
</evidence>
<feature type="region of interest" description="Disordered" evidence="7">
    <location>
        <begin position="1467"/>
        <end position="1519"/>
    </location>
</feature>
<comment type="caution">
    <text evidence="12">The sequence shown here is derived from an EMBL/GenBank/DDBJ whole genome shotgun (WGS) entry which is preliminary data.</text>
</comment>
<feature type="transmembrane region" description="Helical" evidence="8">
    <location>
        <begin position="141"/>
        <end position="161"/>
    </location>
</feature>
<evidence type="ECO:0000313" key="12">
    <source>
        <dbReference type="EMBL" id="KAG0015063.1"/>
    </source>
</evidence>
<evidence type="ECO:0000259" key="9">
    <source>
        <dbReference type="Pfam" id="PF02714"/>
    </source>
</evidence>
<feature type="compositionally biased region" description="Polar residues" evidence="7">
    <location>
        <begin position="1284"/>
        <end position="1311"/>
    </location>
</feature>
<feature type="transmembrane region" description="Helical" evidence="8">
    <location>
        <begin position="12"/>
        <end position="34"/>
    </location>
</feature>
<feature type="region of interest" description="Disordered" evidence="7">
    <location>
        <begin position="1420"/>
        <end position="1441"/>
    </location>
</feature>
<feature type="compositionally biased region" description="Polar residues" evidence="7">
    <location>
        <begin position="1507"/>
        <end position="1519"/>
    </location>
</feature>
<feature type="domain" description="CSC1/OSCA1-like cytosolic" evidence="11">
    <location>
        <begin position="187"/>
        <end position="472"/>
    </location>
</feature>
<dbReference type="GO" id="GO:0005886">
    <property type="term" value="C:plasma membrane"/>
    <property type="evidence" value="ECO:0007669"/>
    <property type="project" value="TreeGrafter"/>
</dbReference>
<comment type="similarity">
    <text evidence="2">Belongs to the CSC1 (TC 1.A.17) family.</text>
</comment>
<feature type="transmembrane region" description="Helical" evidence="8">
    <location>
        <begin position="579"/>
        <end position="604"/>
    </location>
</feature>
<feature type="compositionally biased region" description="Low complexity" evidence="7">
    <location>
        <begin position="1248"/>
        <end position="1259"/>
    </location>
</feature>
<feature type="region of interest" description="Disordered" evidence="7">
    <location>
        <begin position="1555"/>
        <end position="1595"/>
    </location>
</feature>
<name>A0A9P6MVE2_9FUNG</name>
<feature type="compositionally biased region" description="Acidic residues" evidence="7">
    <location>
        <begin position="1489"/>
        <end position="1503"/>
    </location>
</feature>
<feature type="compositionally biased region" description="Polar residues" evidence="7">
    <location>
        <begin position="897"/>
        <end position="909"/>
    </location>
</feature>
<evidence type="ECO:0000256" key="8">
    <source>
        <dbReference type="SAM" id="Phobius"/>
    </source>
</evidence>
<feature type="domain" description="CSC1/OSCA1-like N-terminal transmembrane" evidence="10">
    <location>
        <begin position="16"/>
        <end position="162"/>
    </location>
</feature>
<feature type="compositionally biased region" description="Low complexity" evidence="7">
    <location>
        <begin position="1560"/>
        <end position="1571"/>
    </location>
</feature>
<feature type="region of interest" description="Disordered" evidence="7">
    <location>
        <begin position="884"/>
        <end position="925"/>
    </location>
</feature>
<gene>
    <name evidence="12" type="ORF">BGZ80_010070</name>
</gene>
<evidence type="ECO:0008006" key="14">
    <source>
        <dbReference type="Google" id="ProtNLM"/>
    </source>
</evidence>
<evidence type="ECO:0000256" key="7">
    <source>
        <dbReference type="SAM" id="MobiDB-lite"/>
    </source>
</evidence>
<reference evidence="12" key="1">
    <citation type="journal article" date="2020" name="Fungal Divers.">
        <title>Resolving the Mortierellaceae phylogeny through synthesis of multi-gene phylogenetics and phylogenomics.</title>
        <authorList>
            <person name="Vandepol N."/>
            <person name="Liber J."/>
            <person name="Desiro A."/>
            <person name="Na H."/>
            <person name="Kennedy M."/>
            <person name="Barry K."/>
            <person name="Grigoriev I.V."/>
            <person name="Miller A.N."/>
            <person name="O'Donnell K."/>
            <person name="Stajich J.E."/>
            <person name="Bonito G."/>
        </authorList>
    </citation>
    <scope>NUCLEOTIDE SEQUENCE</scope>
    <source>
        <strain evidence="12">NRRL 2769</strain>
    </source>
</reference>
<dbReference type="PANTHER" id="PTHR13018">
    <property type="entry name" value="PROBABLE MEMBRANE PROTEIN DUF221-RELATED"/>
    <property type="match status" value="1"/>
</dbReference>
<protein>
    <recommendedName>
        <fullName evidence="14">DUF221-domain-containing protein</fullName>
    </recommendedName>
</protein>
<evidence type="ECO:0000256" key="6">
    <source>
        <dbReference type="ARBA" id="ARBA00023136"/>
    </source>
</evidence>
<dbReference type="Pfam" id="PF13967">
    <property type="entry name" value="RSN1_TM"/>
    <property type="match status" value="1"/>
</dbReference>
<feature type="compositionally biased region" description="Polar residues" evidence="7">
    <location>
        <begin position="955"/>
        <end position="964"/>
    </location>
</feature>
<keyword evidence="3" id="KW-0813">Transport</keyword>
<feature type="compositionally biased region" description="Low complexity" evidence="7">
    <location>
        <begin position="1420"/>
        <end position="1437"/>
    </location>
</feature>
<dbReference type="Pfam" id="PF02714">
    <property type="entry name" value="RSN1_7TM"/>
    <property type="match status" value="1"/>
</dbReference>
<feature type="region of interest" description="Disordered" evidence="7">
    <location>
        <begin position="1174"/>
        <end position="1205"/>
    </location>
</feature>
<dbReference type="EMBL" id="JAAAID010000663">
    <property type="protein sequence ID" value="KAG0015063.1"/>
    <property type="molecule type" value="Genomic_DNA"/>
</dbReference>
<dbReference type="InterPro" id="IPR045122">
    <property type="entry name" value="Csc1-like"/>
</dbReference>
<accession>A0A9P6MVE2</accession>
<evidence type="ECO:0000256" key="5">
    <source>
        <dbReference type="ARBA" id="ARBA00022989"/>
    </source>
</evidence>
<evidence type="ECO:0000256" key="4">
    <source>
        <dbReference type="ARBA" id="ARBA00022692"/>
    </source>
</evidence>
<evidence type="ECO:0000259" key="10">
    <source>
        <dbReference type="Pfam" id="PF13967"/>
    </source>
</evidence>
<feature type="region of interest" description="Disordered" evidence="7">
    <location>
        <begin position="953"/>
        <end position="986"/>
    </location>
</feature>
<feature type="transmembrane region" description="Helical" evidence="8">
    <location>
        <begin position="677"/>
        <end position="696"/>
    </location>
</feature>
<dbReference type="PANTHER" id="PTHR13018:SF5">
    <property type="entry name" value="RE44586P"/>
    <property type="match status" value="1"/>
</dbReference>
<evidence type="ECO:0000256" key="2">
    <source>
        <dbReference type="ARBA" id="ARBA00007779"/>
    </source>
</evidence>
<dbReference type="InterPro" id="IPR032880">
    <property type="entry name" value="CSC1/OSCA1-like_N"/>
</dbReference>
<feature type="domain" description="CSC1/OSCA1-like 7TM region" evidence="9">
    <location>
        <begin position="483"/>
        <end position="755"/>
    </location>
</feature>
<evidence type="ECO:0000256" key="1">
    <source>
        <dbReference type="ARBA" id="ARBA00004141"/>
    </source>
</evidence>
<evidence type="ECO:0000259" key="11">
    <source>
        <dbReference type="Pfam" id="PF14703"/>
    </source>
</evidence>
<feature type="transmembrane region" description="Helical" evidence="8">
    <location>
        <begin position="485"/>
        <end position="514"/>
    </location>
</feature>
<evidence type="ECO:0000256" key="3">
    <source>
        <dbReference type="ARBA" id="ARBA00022448"/>
    </source>
</evidence>
<dbReference type="InterPro" id="IPR003864">
    <property type="entry name" value="CSC1/OSCA1-like_7TM"/>
</dbReference>
<dbReference type="Pfam" id="PF14703">
    <property type="entry name" value="PHM7_cyt"/>
    <property type="match status" value="1"/>
</dbReference>
<dbReference type="GO" id="GO:0005227">
    <property type="term" value="F:calcium-activated cation channel activity"/>
    <property type="evidence" value="ECO:0007669"/>
    <property type="project" value="InterPro"/>
</dbReference>
<feature type="compositionally biased region" description="Polar residues" evidence="7">
    <location>
        <begin position="1328"/>
        <end position="1344"/>
    </location>
</feature>
<sequence length="1595" mass="176924">MSDYNHRYLVPTFNGLVAQIGLSAGVSIVCIGVFEWNRRKKTLQYLYSPRCSLKVNPSPPMSMKFLGWIMPTIRIPEEFFIANVGLDAVMFLRFLRMCLQFCIFNAIVLGVILLPIHYTGAGGLSEVPRFSIANVSDDSDVLWAHVILTYVVTISWMFLLFKNYWQWMDLRREYTLQRIRQGEIAERSIFISRLSSNLRTDDALKQYFESLKMGPVESATVVQHCGRLSQKIDRRESTLNMLEKAHIELAQTVLERVKHGKFVEPKSTNMHGSFLIPPMSDTTTVAQTIDPPSLESMVKDLYQDKKWYHKFRKSIFAHKREPRIARPLLNIPLSALAHHSDIVDIYVNGGKDATRMESAMSLRQPQFTIWNALAELDRDLLDEFQPTRPANRFKGSNRIASIDYLVKKYNRLDRKVGELRDGSLQYKSTSFGFVTFKHHLSAQLCAQAKIDSRPQGLSVQLAMEPRDVLWSNLTAGFRNRFTRSVVVNLSIWSLIIFWIFPTSSFLLLTSLGALSSRFKFLEPILKASPLMQSLLQNVLPIVFVTIFLALAPAIILEISKQELPVSHSALETNVLRRYYHFLIFNVLFVFMIGTAILKSIITLIQQPTNIFTLLAESLPSGSTFFIFYTVFNTCAHALELVQVWAQLIVHIFVTSLKMTPTPRALQRSTAPWTFQYYYYYPHNILAIVITFIYSVISPLILIAAVVHFAFAILVFKYQLAYCYVRKYENSGKFFRLVFQYSTDGLIIFQITMVGVLWLKKALVGGFFIVALIGFTVYFKILCNDLFKSRSKFLPLDTGLRNFDDTSTCTMNEIPASYEHASGHSSAILKRELRRRNVSGQEEEIDSKSIMTEVEIDQGQDFHNDVARSGPCIDIQVASPTSLYDDQHECGSERSEKLTLSASPSSSDAATLNADHRPKSEIETDKGKSYIESAGLGISISGVTDGLQDLQDLRRQGSSSRNSVASRVHTKDEFEQSSVSQQSSTRDIKLFTVGDDPLDGPQGYVETAETGAGFCGDGDVSSAGGFLDEDGFYLESYGNQNSKMVRLASHFDHTPSRSVYQDRTSDFETYVHPALLKPLNRKLWLPRNPLYMHWDLDDTVEVDFVLSSTASGNKLELRHRNKDDSQQIQQAPRLSGEQYIQRYTRRKNTIGSNFDDGIGVATTFNWEGCLGESSPSNNVAHIPGQNSGTEGQPRLQNPGSRNGSQPQLCNHIVMSDTELNVTANAMERSTSAASVHLFSPSLPPEELLLPSPRFLESEPSTNGTRYKRSASMPPAPPTAEELRAMQTSGNGGSNNKSLTPTSIMLSTGSPSLSARHPYNLSAGARKGSFGSQAHLPSSSSANQSPRVAFVKGTPSPLNVRSTMFSRRVMHRHTISNGQGNNIHQGPLGNSHVSQVGANTSANASSAMAGANVGTGAGAEALGAGRTTTTTNKGAVAGTRPRRGTVRETAGAFFNMIFGDSDDNVLEANENPRFGYETGGIWKSRRGGTDNNDDDDDDDDDDSDDESSHGSQTKETPYTTINMADVGIMSVADANIGTPDSQSKALGNLSLAHPSHLDLLESNDGSSSAGAAGKDSKKPSSRQNRSGSFAIKGSRMK</sequence>
<keyword evidence="5 8" id="KW-1133">Transmembrane helix</keyword>
<feature type="compositionally biased region" description="Basic and acidic residues" evidence="7">
    <location>
        <begin position="913"/>
        <end position="925"/>
    </location>
</feature>
<feature type="compositionally biased region" description="Basic and acidic residues" evidence="7">
    <location>
        <begin position="884"/>
        <end position="896"/>
    </location>
</feature>
<keyword evidence="4 8" id="KW-0812">Transmembrane</keyword>